<dbReference type="GO" id="GO:0016020">
    <property type="term" value="C:membrane"/>
    <property type="evidence" value="ECO:0007669"/>
    <property type="project" value="UniProtKB-SubCell"/>
</dbReference>
<dbReference type="Pfam" id="PF00015">
    <property type="entry name" value="MCPsignal"/>
    <property type="match status" value="1"/>
</dbReference>
<dbReference type="InterPro" id="IPR003660">
    <property type="entry name" value="HAMP_dom"/>
</dbReference>
<keyword evidence="10" id="KW-1185">Reference proteome</keyword>
<dbReference type="PROSITE" id="PS50885">
    <property type="entry name" value="HAMP"/>
    <property type="match status" value="1"/>
</dbReference>
<dbReference type="PROSITE" id="PS50111">
    <property type="entry name" value="CHEMOTAXIS_TRANSDUC_2"/>
    <property type="match status" value="1"/>
</dbReference>
<proteinExistence type="inferred from homology"/>
<evidence type="ECO:0000259" key="8">
    <source>
        <dbReference type="PROSITE" id="PS50885"/>
    </source>
</evidence>
<evidence type="ECO:0000256" key="4">
    <source>
        <dbReference type="PROSITE-ProRule" id="PRU00284"/>
    </source>
</evidence>
<evidence type="ECO:0000256" key="1">
    <source>
        <dbReference type="ARBA" id="ARBA00004370"/>
    </source>
</evidence>
<dbReference type="InterPro" id="IPR004089">
    <property type="entry name" value="MCPsignal_dom"/>
</dbReference>
<dbReference type="InterPro" id="IPR051310">
    <property type="entry name" value="MCP_chemotaxis"/>
</dbReference>
<evidence type="ECO:0000256" key="6">
    <source>
        <dbReference type="SAM" id="Phobius"/>
    </source>
</evidence>
<dbReference type="Proteomes" id="UP000436694">
    <property type="component" value="Unassembled WGS sequence"/>
</dbReference>
<keyword evidence="6" id="KW-0812">Transmembrane</keyword>
<evidence type="ECO:0000256" key="3">
    <source>
        <dbReference type="ARBA" id="ARBA00029447"/>
    </source>
</evidence>
<evidence type="ECO:0000256" key="2">
    <source>
        <dbReference type="ARBA" id="ARBA00022500"/>
    </source>
</evidence>
<keyword evidence="4" id="KW-0807">Transducer</keyword>
<dbReference type="FunFam" id="1.10.287.950:FF:000001">
    <property type="entry name" value="Methyl-accepting chemotaxis sensory transducer"/>
    <property type="match status" value="1"/>
</dbReference>
<dbReference type="SMART" id="SM00304">
    <property type="entry name" value="HAMP"/>
    <property type="match status" value="2"/>
</dbReference>
<sequence>MRISGDLTRALLDVNRSLRQSEATRRNNLAADRLDVAGEIALRQEFQQAARSYLNSIFSFSYTLERTELAQDELTQHITYLTRAAGQIDRLVSLYTVANSRTLRLARQGDFSAARNNFRFEEQQRSKAIQHMLDDASIKFTELLAQISTLQIAANDEMIRTETADQKRVQKISYGVLAAVAIVSILAALTTVTRTIIRPIRRVPASILNAGKNSAGTTTDEARQDEIGDILRAVENFGQGIQQRQRADQEKTARQLDEQSQAVTELSRGLKRLSEGDLTARIEVDLPAAYAELRDNFNHTLETLGDTITQIATASGSMKNSAAEISHGSEDLSQRTESQAATLEQTAAALDQITASVRSAANNARSVEGTMQNASADAVTNREVVENAMAAMGEIKKSSGHISQIITVIDDIAFQTNLLALNAGVEAARAGEAGRGFAVVASEVRALAQRSSDAAMEIKTLISNSSQQVDEGAKLVDQAGVALQTIVAQVSEISGLVSGIAEGASEQSLGLGEINTGMIQLDQVTQQNAALVEQSASTSRLLNSDAMRLAELVSHFQVEQQINLRSVA</sequence>
<dbReference type="CDD" id="cd06225">
    <property type="entry name" value="HAMP"/>
    <property type="match status" value="1"/>
</dbReference>
<accession>A0A844ATW4</accession>
<keyword evidence="2" id="KW-0145">Chemotaxis</keyword>
<feature type="domain" description="HAMP" evidence="8">
    <location>
        <begin position="257"/>
        <end position="309"/>
    </location>
</feature>
<keyword evidence="6" id="KW-1133">Transmembrane helix</keyword>
<feature type="region of interest" description="Disordered" evidence="5">
    <location>
        <begin position="319"/>
        <end position="338"/>
    </location>
</feature>
<reference evidence="9 10" key="1">
    <citation type="submission" date="2019-10" db="EMBL/GenBank/DDBJ databases">
        <title>Epibacterium sp. nov., isolated from seawater.</title>
        <authorList>
            <person name="Zhang X."/>
            <person name="Li N."/>
        </authorList>
    </citation>
    <scope>NUCLEOTIDE SEQUENCE [LARGE SCALE GENOMIC DNA]</scope>
    <source>
        <strain evidence="9 10">SM1969</strain>
    </source>
</reference>
<dbReference type="GO" id="GO:0006935">
    <property type="term" value="P:chemotaxis"/>
    <property type="evidence" value="ECO:0007669"/>
    <property type="project" value="UniProtKB-KW"/>
</dbReference>
<dbReference type="Gene3D" id="1.10.287.950">
    <property type="entry name" value="Methyl-accepting chemotaxis protein"/>
    <property type="match status" value="1"/>
</dbReference>
<name>A0A844ATW4_9RHOB</name>
<comment type="subcellular location">
    <subcellularLocation>
        <location evidence="1">Membrane</location>
    </subcellularLocation>
</comment>
<evidence type="ECO:0000256" key="5">
    <source>
        <dbReference type="SAM" id="MobiDB-lite"/>
    </source>
</evidence>
<dbReference type="Gene3D" id="6.10.340.10">
    <property type="match status" value="1"/>
</dbReference>
<feature type="domain" description="Methyl-accepting transducer" evidence="7">
    <location>
        <begin position="314"/>
        <end position="543"/>
    </location>
</feature>
<organism evidence="9 10">
    <name type="scientific">Tritonibacter aquimaris</name>
    <dbReference type="NCBI Taxonomy" id="2663379"/>
    <lineage>
        <taxon>Bacteria</taxon>
        <taxon>Pseudomonadati</taxon>
        <taxon>Pseudomonadota</taxon>
        <taxon>Alphaproteobacteria</taxon>
        <taxon>Rhodobacterales</taxon>
        <taxon>Paracoccaceae</taxon>
        <taxon>Tritonibacter</taxon>
    </lineage>
</organism>
<evidence type="ECO:0000259" key="7">
    <source>
        <dbReference type="PROSITE" id="PS50111"/>
    </source>
</evidence>
<dbReference type="Pfam" id="PF00672">
    <property type="entry name" value="HAMP"/>
    <property type="match status" value="2"/>
</dbReference>
<feature type="transmembrane region" description="Helical" evidence="6">
    <location>
        <begin position="172"/>
        <end position="192"/>
    </location>
</feature>
<keyword evidence="6" id="KW-0472">Membrane</keyword>
<dbReference type="CDD" id="cd11386">
    <property type="entry name" value="MCP_signal"/>
    <property type="match status" value="1"/>
</dbReference>
<dbReference type="EMBL" id="WIXK01000005">
    <property type="protein sequence ID" value="MQY43247.1"/>
    <property type="molecule type" value="Genomic_DNA"/>
</dbReference>
<comment type="similarity">
    <text evidence="3">Belongs to the methyl-accepting chemotaxis (MCP) protein family.</text>
</comment>
<dbReference type="GO" id="GO:0007165">
    <property type="term" value="P:signal transduction"/>
    <property type="evidence" value="ECO:0007669"/>
    <property type="project" value="UniProtKB-KW"/>
</dbReference>
<dbReference type="PANTHER" id="PTHR43531:SF11">
    <property type="entry name" value="METHYL-ACCEPTING CHEMOTAXIS PROTEIN 3"/>
    <property type="match status" value="1"/>
</dbReference>
<evidence type="ECO:0000313" key="9">
    <source>
        <dbReference type="EMBL" id="MQY43247.1"/>
    </source>
</evidence>
<dbReference type="SMART" id="SM00283">
    <property type="entry name" value="MA"/>
    <property type="match status" value="1"/>
</dbReference>
<dbReference type="AlphaFoldDB" id="A0A844ATW4"/>
<gene>
    <name evidence="9" type="ORF">GG681_11400</name>
</gene>
<evidence type="ECO:0000313" key="10">
    <source>
        <dbReference type="Proteomes" id="UP000436694"/>
    </source>
</evidence>
<dbReference type="PANTHER" id="PTHR43531">
    <property type="entry name" value="PROTEIN ICFG"/>
    <property type="match status" value="1"/>
</dbReference>
<comment type="caution">
    <text evidence="9">The sequence shown here is derived from an EMBL/GenBank/DDBJ whole genome shotgun (WGS) entry which is preliminary data.</text>
</comment>
<protein>
    <submittedName>
        <fullName evidence="9">HAMP domain-containing protein</fullName>
    </submittedName>
</protein>
<dbReference type="SUPFAM" id="SSF58104">
    <property type="entry name" value="Methyl-accepting chemotaxis protein (MCP) signaling domain"/>
    <property type="match status" value="1"/>
</dbReference>